<evidence type="ECO:0000313" key="2">
    <source>
        <dbReference type="EMBL" id="OYO20912.1"/>
    </source>
</evidence>
<keyword evidence="3" id="KW-1185">Reference proteome</keyword>
<dbReference type="AlphaFoldDB" id="A0A255GZR5"/>
<evidence type="ECO:0000256" key="1">
    <source>
        <dbReference type="SAM" id="MobiDB-lite"/>
    </source>
</evidence>
<organism evidence="2 3">
    <name type="scientific">Enemella dayhoffiae</name>
    <dbReference type="NCBI Taxonomy" id="2016507"/>
    <lineage>
        <taxon>Bacteria</taxon>
        <taxon>Bacillati</taxon>
        <taxon>Actinomycetota</taxon>
        <taxon>Actinomycetes</taxon>
        <taxon>Propionibacteriales</taxon>
        <taxon>Propionibacteriaceae</taxon>
        <taxon>Enemella</taxon>
    </lineage>
</organism>
<name>A0A255GZR5_9ACTN</name>
<comment type="caution">
    <text evidence="2">The sequence shown here is derived from an EMBL/GenBank/DDBJ whole genome shotgun (WGS) entry which is preliminary data.</text>
</comment>
<proteinExistence type="predicted"/>
<sequence>MNLTSPRRTLPNEDDTTGPVELPHVLVTVANDGTLTATVDGTPFPSPDAGAWARATFGPLMDAITKDRTIAVRVEVRENDGTVFTDILRTRKPRRTAAPSETSASETSVPETRRSRHARRVPRLAEVITEGFVPGEDVAVATIISHTDATGTGEARALIDLDDLPDGTHEVILLGRISGTLAMRRLT</sequence>
<protein>
    <submittedName>
        <fullName evidence="2">Uncharacterized protein</fullName>
    </submittedName>
</protein>
<dbReference type="Proteomes" id="UP000216311">
    <property type="component" value="Unassembled WGS sequence"/>
</dbReference>
<feature type="region of interest" description="Disordered" evidence="1">
    <location>
        <begin position="89"/>
        <end position="118"/>
    </location>
</feature>
<gene>
    <name evidence="2" type="ORF">CGZ93_11890</name>
</gene>
<feature type="compositionally biased region" description="Low complexity" evidence="1">
    <location>
        <begin position="96"/>
        <end position="110"/>
    </location>
</feature>
<dbReference type="EMBL" id="NMVQ01000023">
    <property type="protein sequence ID" value="OYO20912.1"/>
    <property type="molecule type" value="Genomic_DNA"/>
</dbReference>
<evidence type="ECO:0000313" key="3">
    <source>
        <dbReference type="Proteomes" id="UP000216311"/>
    </source>
</evidence>
<accession>A0A255GZR5</accession>
<reference evidence="2 3" key="1">
    <citation type="submission" date="2017-07" db="EMBL/GenBank/DDBJ databases">
        <title>Draft whole genome sequences of clinical Proprionibacteriaceae strains.</title>
        <authorList>
            <person name="Bernier A.-M."/>
            <person name="Bernard K."/>
            <person name="Domingo M.-C."/>
        </authorList>
    </citation>
    <scope>NUCLEOTIDE SEQUENCE [LARGE SCALE GENOMIC DNA]</scope>
    <source>
        <strain evidence="2 3">NML 130396</strain>
    </source>
</reference>
<dbReference type="OrthoDB" id="4774250at2"/>
<dbReference type="RefSeq" id="WP_094364336.1">
    <property type="nucleotide sequence ID" value="NZ_NMVQ01000023.1"/>
</dbReference>